<dbReference type="Proteomes" id="UP000192923">
    <property type="component" value="Unassembled WGS sequence"/>
</dbReference>
<sequence>MLDGILIMLGTILLNCLLVWIASPWVCRRWLALPRDGVGPERRRGERRAHPRGHSSPDRRKSQDF</sequence>
<evidence type="ECO:0000313" key="3">
    <source>
        <dbReference type="EMBL" id="SMF97537.1"/>
    </source>
</evidence>
<evidence type="ECO:0000313" key="4">
    <source>
        <dbReference type="Proteomes" id="UP000192923"/>
    </source>
</evidence>
<feature type="transmembrane region" description="Helical" evidence="2">
    <location>
        <begin position="6"/>
        <end position="27"/>
    </location>
</feature>
<dbReference type="AlphaFoldDB" id="A0A1Y6D4F2"/>
<proteinExistence type="predicted"/>
<organism evidence="3 4">
    <name type="scientific">Methylomagnum ishizawai</name>
    <dbReference type="NCBI Taxonomy" id="1760988"/>
    <lineage>
        <taxon>Bacteria</taxon>
        <taxon>Pseudomonadati</taxon>
        <taxon>Pseudomonadota</taxon>
        <taxon>Gammaproteobacteria</taxon>
        <taxon>Methylococcales</taxon>
        <taxon>Methylococcaceae</taxon>
        <taxon>Methylomagnum</taxon>
    </lineage>
</organism>
<evidence type="ECO:0000256" key="2">
    <source>
        <dbReference type="SAM" id="Phobius"/>
    </source>
</evidence>
<feature type="compositionally biased region" description="Basic and acidic residues" evidence="1">
    <location>
        <begin position="55"/>
        <end position="65"/>
    </location>
</feature>
<keyword evidence="2" id="KW-0812">Transmembrane</keyword>
<feature type="region of interest" description="Disordered" evidence="1">
    <location>
        <begin position="36"/>
        <end position="65"/>
    </location>
</feature>
<dbReference type="EMBL" id="FXAM01000003">
    <property type="protein sequence ID" value="SMF97537.1"/>
    <property type="molecule type" value="Genomic_DNA"/>
</dbReference>
<protein>
    <submittedName>
        <fullName evidence="3">Uncharacterized protein</fullName>
    </submittedName>
</protein>
<evidence type="ECO:0000256" key="1">
    <source>
        <dbReference type="SAM" id="MobiDB-lite"/>
    </source>
</evidence>
<name>A0A1Y6D4F2_9GAMM</name>
<accession>A0A1Y6D4F2</accession>
<keyword evidence="4" id="KW-1185">Reference proteome</keyword>
<reference evidence="3 4" key="1">
    <citation type="submission" date="2016-12" db="EMBL/GenBank/DDBJ databases">
        <authorList>
            <person name="Song W.-J."/>
            <person name="Kurnit D.M."/>
        </authorList>
    </citation>
    <scope>NUCLEOTIDE SEQUENCE [LARGE SCALE GENOMIC DNA]</scope>
    <source>
        <strain evidence="3 4">175</strain>
    </source>
</reference>
<gene>
    <name evidence="3" type="ORF">SAMN02949497_0107</name>
</gene>
<keyword evidence="2" id="KW-1133">Transmembrane helix</keyword>
<keyword evidence="2" id="KW-0472">Membrane</keyword>